<evidence type="ECO:0000313" key="1">
    <source>
        <dbReference type="EMBL" id="TGY64925.1"/>
    </source>
</evidence>
<proteinExistence type="predicted"/>
<sequence length="347" mass="37712">MSRIKAYAKKTLLAQKDPGRAVEHVFCGALDAIEDDNDTRYLGVKNVRQIPASFVHELENAGFVLHTLDKHSHNGRAVDYALANPITGKPMTGSSSGTALNVFYGINDLGVGTDGGGSVLAPAMAVNCFGFISPLLACEHMKQYTKKSTDNIEFYPSLGFITRDLPTMEKAIRATLELPQPKEPIVIHAPQGLVDSLPEASRRTLVDAGLAIEAVAMPEFGNERQPMIEFLTKEIAACDVFLGFDAKVDFYGLGDTVLGHFDAEMEALQNKSGKTLLRVANMVKASALTVPGPELSSGFTLFCASNPEKIADMLAVAKRLACAPDPLLERYFRDPDAYFEKGFVWNH</sequence>
<organism evidence="1 2">
    <name type="scientific">Dubosiella muris</name>
    <dbReference type="NCBI Taxonomy" id="3038133"/>
    <lineage>
        <taxon>Bacteria</taxon>
        <taxon>Bacillati</taxon>
        <taxon>Bacillota</taxon>
        <taxon>Erysipelotrichia</taxon>
        <taxon>Erysipelotrichales</taxon>
        <taxon>Erysipelotrichaceae</taxon>
        <taxon>Dubosiella</taxon>
    </lineage>
</organism>
<reference evidence="1" key="1">
    <citation type="submission" date="2019-04" db="EMBL/GenBank/DDBJ databases">
        <title>Microbes associate with the intestines of laboratory mice.</title>
        <authorList>
            <person name="Navarre W."/>
            <person name="Wong E."/>
            <person name="Huang K."/>
            <person name="Tropini C."/>
            <person name="Ng K."/>
            <person name="Yu B."/>
        </authorList>
    </citation>
    <scope>NUCLEOTIDE SEQUENCE</scope>
    <source>
        <strain evidence="1">NM09_H32</strain>
    </source>
</reference>
<evidence type="ECO:0000313" key="2">
    <source>
        <dbReference type="Proteomes" id="UP000308836"/>
    </source>
</evidence>
<accession>A0AC61R4N3</accession>
<name>A0AC61R4N3_9FIRM</name>
<protein>
    <submittedName>
        <fullName evidence="1">Uncharacterized protein</fullName>
    </submittedName>
</protein>
<dbReference type="Proteomes" id="UP000308836">
    <property type="component" value="Unassembled WGS sequence"/>
</dbReference>
<comment type="caution">
    <text evidence="1">The sequence shown here is derived from an EMBL/GenBank/DDBJ whole genome shotgun (WGS) entry which is preliminary data.</text>
</comment>
<dbReference type="EMBL" id="SRYG01000028">
    <property type="protein sequence ID" value="TGY64925.1"/>
    <property type="molecule type" value="Genomic_DNA"/>
</dbReference>
<gene>
    <name evidence="1" type="ORF">E5336_11040</name>
</gene>
<keyword evidence="2" id="KW-1185">Reference proteome</keyword>